<dbReference type="PANTHER" id="PTHR24058:SF22">
    <property type="entry name" value="DUAL SPECIFICITY TYROSINE-PHOSPHORYLATION-REGULATED KINASE 4"/>
    <property type="match status" value="1"/>
</dbReference>
<feature type="region of interest" description="Disordered" evidence="12">
    <location>
        <begin position="410"/>
        <end position="446"/>
    </location>
</feature>
<sequence length="658" mass="74330">MSESNNNPRPISSKSKTSPRREKPSSQKPQYATKRNKKDILLATPEKNVNPPNDNSLNLNKNTGKKGQNNDTSTSSPHHKRNHSQIDMSSGFFDSQSLNNDDEFEHQIQNMQTNLSPGVTIGRDGKTPVSPTFVKHKYKDMLTPYEMTEINDYPDIFFVGNSISKKITKGSFDQDNTFQYNTKVGDHIAYRYEILSILGKGVFGTVARCIDHKTKEKVAIKILVNTPVMHQQGQIEVENMKLISSNIIAPGIKPKEHFPAQTNIQLNRNAKSKRSSSSEILQPQHEQQQYEQNPTETHSNPSLKHVVKMIDSFVFRNHICIVTEVLGESLYDYMKRKTLTKPSQKKRPNTNSNSNSKKEKKQTQPEEPEQLDPLPAQMVKLIAYQIMDGLAAIHRKKIIHADLKPENILFTTPPGENSPTRIKPNVSSPSPSSAKGKKRTNHNINNNVGANYPFSVQYQSPRKIASHFTVSFSVIDNFNLKSQVKIIDFGSSCRQGELIFNYIQSRFYRAPEVVLGSNYGTAIDIWSAGCIIAELFVGKPLFPATNEIDLLYRFIETLGAPPQSVIQMLSDFNPKATKNSKTKVTASRNRFFSEDGKLANLEEQPVPMRTRLTTFLKSSDTMMIDFLTKCLEWDKTKRLSAAKLLKHPWISGMASQKI</sequence>
<dbReference type="InterPro" id="IPR042521">
    <property type="entry name" value="DYRK"/>
</dbReference>
<evidence type="ECO:0000256" key="9">
    <source>
        <dbReference type="ARBA" id="ARBA00049308"/>
    </source>
</evidence>
<comment type="catalytic activity">
    <reaction evidence="10">
        <text>L-tyrosyl-[protein] + ATP = O-phospho-L-tyrosyl-[protein] + ADP + H(+)</text>
        <dbReference type="Rhea" id="RHEA:10596"/>
        <dbReference type="Rhea" id="RHEA-COMP:10136"/>
        <dbReference type="Rhea" id="RHEA-COMP:20101"/>
        <dbReference type="ChEBI" id="CHEBI:15378"/>
        <dbReference type="ChEBI" id="CHEBI:30616"/>
        <dbReference type="ChEBI" id="CHEBI:46858"/>
        <dbReference type="ChEBI" id="CHEBI:61978"/>
        <dbReference type="ChEBI" id="CHEBI:456216"/>
        <dbReference type="EC" id="2.7.12.1"/>
    </reaction>
</comment>
<evidence type="ECO:0000256" key="4">
    <source>
        <dbReference type="ARBA" id="ARBA00022679"/>
    </source>
</evidence>
<keyword evidence="5 11" id="KW-0547">Nucleotide-binding</keyword>
<evidence type="ECO:0000256" key="12">
    <source>
        <dbReference type="SAM" id="MobiDB-lite"/>
    </source>
</evidence>
<dbReference type="InterPro" id="IPR011009">
    <property type="entry name" value="Kinase-like_dom_sf"/>
</dbReference>
<accession>A0ABR2H430</accession>
<feature type="region of interest" description="Disordered" evidence="12">
    <location>
        <begin position="1"/>
        <end position="98"/>
    </location>
</feature>
<evidence type="ECO:0000259" key="13">
    <source>
        <dbReference type="PROSITE" id="PS50011"/>
    </source>
</evidence>
<dbReference type="PROSITE" id="PS00108">
    <property type="entry name" value="PROTEIN_KINASE_ST"/>
    <property type="match status" value="1"/>
</dbReference>
<name>A0ABR2H430_9EUKA</name>
<dbReference type="InterPro" id="IPR008271">
    <property type="entry name" value="Ser/Thr_kinase_AS"/>
</dbReference>
<evidence type="ECO:0000256" key="2">
    <source>
        <dbReference type="ARBA" id="ARBA00013203"/>
    </source>
</evidence>
<feature type="compositionally biased region" description="Low complexity" evidence="12">
    <location>
        <begin position="275"/>
        <end position="292"/>
    </location>
</feature>
<feature type="compositionally biased region" description="Polar residues" evidence="12">
    <location>
        <begin position="1"/>
        <end position="16"/>
    </location>
</feature>
<comment type="caution">
    <text evidence="14">The sequence shown here is derived from an EMBL/GenBank/DDBJ whole genome shotgun (WGS) entry which is preliminary data.</text>
</comment>
<evidence type="ECO:0000256" key="7">
    <source>
        <dbReference type="ARBA" id="ARBA00022840"/>
    </source>
</evidence>
<dbReference type="Proteomes" id="UP001470230">
    <property type="component" value="Unassembled WGS sequence"/>
</dbReference>
<keyword evidence="7 11" id="KW-0067">ATP-binding</keyword>
<dbReference type="SMART" id="SM00220">
    <property type="entry name" value="S_TKc"/>
    <property type="match status" value="1"/>
</dbReference>
<comment type="similarity">
    <text evidence="1">Belongs to the protein kinase superfamily. CMGC Ser/Thr protein kinase family. MNB/DYRK subfamily.</text>
</comment>
<evidence type="ECO:0000256" key="10">
    <source>
        <dbReference type="ARBA" id="ARBA00051680"/>
    </source>
</evidence>
<evidence type="ECO:0000256" key="6">
    <source>
        <dbReference type="ARBA" id="ARBA00022777"/>
    </source>
</evidence>
<evidence type="ECO:0000313" key="14">
    <source>
        <dbReference type="EMBL" id="KAK8840964.1"/>
    </source>
</evidence>
<proteinExistence type="inferred from homology"/>
<dbReference type="PROSITE" id="PS50011">
    <property type="entry name" value="PROTEIN_KINASE_DOM"/>
    <property type="match status" value="1"/>
</dbReference>
<reference evidence="14 15" key="1">
    <citation type="submission" date="2024-04" db="EMBL/GenBank/DDBJ databases">
        <title>Tritrichomonas musculus Genome.</title>
        <authorList>
            <person name="Alves-Ferreira E."/>
            <person name="Grigg M."/>
            <person name="Lorenzi H."/>
            <person name="Galac M."/>
        </authorList>
    </citation>
    <scope>NUCLEOTIDE SEQUENCE [LARGE SCALE GENOMIC DNA]</scope>
    <source>
        <strain evidence="14 15">EAF2021</strain>
    </source>
</reference>
<dbReference type="PANTHER" id="PTHR24058">
    <property type="entry name" value="DUAL SPECIFICITY PROTEIN KINASE"/>
    <property type="match status" value="1"/>
</dbReference>
<feature type="region of interest" description="Disordered" evidence="12">
    <location>
        <begin position="339"/>
        <end position="373"/>
    </location>
</feature>
<dbReference type="Pfam" id="PF00069">
    <property type="entry name" value="Pkinase"/>
    <property type="match status" value="2"/>
</dbReference>
<protein>
    <recommendedName>
        <fullName evidence="2">dual-specificity kinase</fullName>
        <ecNumber evidence="2">2.7.12.1</ecNumber>
    </recommendedName>
</protein>
<dbReference type="InterPro" id="IPR000719">
    <property type="entry name" value="Prot_kinase_dom"/>
</dbReference>
<feature type="compositionally biased region" description="Polar residues" evidence="12">
    <location>
        <begin position="50"/>
        <end position="76"/>
    </location>
</feature>
<evidence type="ECO:0000256" key="11">
    <source>
        <dbReference type="PROSITE-ProRule" id="PRU10141"/>
    </source>
</evidence>
<keyword evidence="3" id="KW-0723">Serine/threonine-protein kinase</keyword>
<feature type="domain" description="Protein kinase" evidence="13">
    <location>
        <begin position="192"/>
        <end position="650"/>
    </location>
</feature>
<feature type="region of interest" description="Disordered" evidence="12">
    <location>
        <begin position="266"/>
        <end position="302"/>
    </location>
</feature>
<keyword evidence="15" id="KW-1185">Reference proteome</keyword>
<dbReference type="EMBL" id="JAPFFF010000043">
    <property type="protein sequence ID" value="KAK8840964.1"/>
    <property type="molecule type" value="Genomic_DNA"/>
</dbReference>
<feature type="compositionally biased region" description="Polar residues" evidence="12">
    <location>
        <begin position="85"/>
        <end position="98"/>
    </location>
</feature>
<comment type="catalytic activity">
    <reaction evidence="8">
        <text>L-seryl-[protein] + ATP = O-phospho-L-seryl-[protein] + ADP + H(+)</text>
        <dbReference type="Rhea" id="RHEA:17989"/>
        <dbReference type="Rhea" id="RHEA-COMP:9863"/>
        <dbReference type="Rhea" id="RHEA-COMP:11604"/>
        <dbReference type="ChEBI" id="CHEBI:15378"/>
        <dbReference type="ChEBI" id="CHEBI:29999"/>
        <dbReference type="ChEBI" id="CHEBI:30616"/>
        <dbReference type="ChEBI" id="CHEBI:83421"/>
        <dbReference type="ChEBI" id="CHEBI:456216"/>
        <dbReference type="EC" id="2.7.12.1"/>
    </reaction>
</comment>
<feature type="compositionally biased region" description="Polar residues" evidence="12">
    <location>
        <begin position="293"/>
        <end position="302"/>
    </location>
</feature>
<keyword evidence="6" id="KW-0418">Kinase</keyword>
<keyword evidence="4" id="KW-0808">Transferase</keyword>
<comment type="catalytic activity">
    <reaction evidence="9">
        <text>L-threonyl-[protein] + ATP = O-phospho-L-threonyl-[protein] + ADP + H(+)</text>
        <dbReference type="Rhea" id="RHEA:46608"/>
        <dbReference type="Rhea" id="RHEA-COMP:11060"/>
        <dbReference type="Rhea" id="RHEA-COMP:11605"/>
        <dbReference type="ChEBI" id="CHEBI:15378"/>
        <dbReference type="ChEBI" id="CHEBI:30013"/>
        <dbReference type="ChEBI" id="CHEBI:30616"/>
        <dbReference type="ChEBI" id="CHEBI:61977"/>
        <dbReference type="ChEBI" id="CHEBI:456216"/>
        <dbReference type="EC" id="2.7.12.1"/>
    </reaction>
</comment>
<dbReference type="Gene3D" id="3.30.10.30">
    <property type="entry name" value="DYRK"/>
    <property type="match status" value="1"/>
</dbReference>
<evidence type="ECO:0000256" key="3">
    <source>
        <dbReference type="ARBA" id="ARBA00022527"/>
    </source>
</evidence>
<evidence type="ECO:0000313" key="15">
    <source>
        <dbReference type="Proteomes" id="UP001470230"/>
    </source>
</evidence>
<evidence type="ECO:0000256" key="5">
    <source>
        <dbReference type="ARBA" id="ARBA00022741"/>
    </source>
</evidence>
<evidence type="ECO:0000256" key="8">
    <source>
        <dbReference type="ARBA" id="ARBA00049003"/>
    </source>
</evidence>
<dbReference type="EC" id="2.7.12.1" evidence="2"/>
<evidence type="ECO:0000256" key="1">
    <source>
        <dbReference type="ARBA" id="ARBA00008867"/>
    </source>
</evidence>
<dbReference type="InterPro" id="IPR050494">
    <property type="entry name" value="Ser_Thr_dual-spec_kinase"/>
</dbReference>
<dbReference type="InterPro" id="IPR017441">
    <property type="entry name" value="Protein_kinase_ATP_BS"/>
</dbReference>
<dbReference type="Gene3D" id="1.10.510.10">
    <property type="entry name" value="Transferase(Phosphotransferase) domain 1"/>
    <property type="match status" value="1"/>
</dbReference>
<gene>
    <name evidence="14" type="ORF">M9Y10_027798</name>
</gene>
<dbReference type="PROSITE" id="PS00107">
    <property type="entry name" value="PROTEIN_KINASE_ATP"/>
    <property type="match status" value="1"/>
</dbReference>
<organism evidence="14 15">
    <name type="scientific">Tritrichomonas musculus</name>
    <dbReference type="NCBI Taxonomy" id="1915356"/>
    <lineage>
        <taxon>Eukaryota</taxon>
        <taxon>Metamonada</taxon>
        <taxon>Parabasalia</taxon>
        <taxon>Tritrichomonadida</taxon>
        <taxon>Tritrichomonadidae</taxon>
        <taxon>Tritrichomonas</taxon>
    </lineage>
</organism>
<feature type="compositionally biased region" description="Basic residues" evidence="12">
    <location>
        <begin position="339"/>
        <end position="348"/>
    </location>
</feature>
<dbReference type="Gene3D" id="3.30.200.20">
    <property type="entry name" value="Phosphorylase Kinase, domain 1"/>
    <property type="match status" value="2"/>
</dbReference>
<dbReference type="SUPFAM" id="SSF56112">
    <property type="entry name" value="Protein kinase-like (PK-like)"/>
    <property type="match status" value="1"/>
</dbReference>
<feature type="binding site" evidence="11">
    <location>
        <position position="221"/>
    </location>
    <ligand>
        <name>ATP</name>
        <dbReference type="ChEBI" id="CHEBI:30616"/>
    </ligand>
</feature>